<dbReference type="Gene3D" id="1.10.1060.10">
    <property type="entry name" value="Alpha-helical ferredoxin"/>
    <property type="match status" value="1"/>
</dbReference>
<evidence type="ECO:0000313" key="6">
    <source>
        <dbReference type="Proteomes" id="UP000184076"/>
    </source>
</evidence>
<dbReference type="AlphaFoldDB" id="A0A1M5GYM8"/>
<gene>
    <name evidence="5" type="ORF">SAMN02745206_03243</name>
</gene>
<accession>A0A1M5GYM8</accession>
<sequence>MHAYTEKIREAARRLLAEKKVDGVIGFRRGTLPLMNEPVFVRHADQVDQLVWDGNCGVNLANYLTKRKDRVAVVAKGCDSRNIVVHIQENQIARDQLYILGIPCKGMLNRRAILKALDGREPLQVEETEADVTVSGDGFEQVFPRKDVLQDNCKICIHRNPVIYDELLGDPVEEQKDVDRYEDVRRIEAMTVEERWTYFEELIAPCIRCYACRNACPQCYCPTCFVDESRPQWVGKSLDPTDTRTFHFLRAYHMAGRCTDCGACERACPMDIKVRQFTKKLEKDVKELFGYEVGVMLEERPPLDTYRPDDPQDFIR</sequence>
<dbReference type="Pfam" id="PF13183">
    <property type="entry name" value="Fer4_8"/>
    <property type="match status" value="1"/>
</dbReference>
<dbReference type="STRING" id="1121391.SAMN02745206_03243"/>
<dbReference type="Proteomes" id="UP000184076">
    <property type="component" value="Unassembled WGS sequence"/>
</dbReference>
<dbReference type="EMBL" id="FQVB01000040">
    <property type="protein sequence ID" value="SHG08767.1"/>
    <property type="molecule type" value="Genomic_DNA"/>
</dbReference>
<dbReference type="InterPro" id="IPR017896">
    <property type="entry name" value="4Fe4S_Fe-S-bd"/>
</dbReference>
<evidence type="ECO:0000313" key="5">
    <source>
        <dbReference type="EMBL" id="SHG08767.1"/>
    </source>
</evidence>
<keyword evidence="3" id="KW-0411">Iron-sulfur</keyword>
<evidence type="ECO:0000259" key="4">
    <source>
        <dbReference type="PROSITE" id="PS51379"/>
    </source>
</evidence>
<keyword evidence="2" id="KW-0408">Iron</keyword>
<organism evidence="5 6">
    <name type="scientific">Desulfacinum infernum DSM 9756</name>
    <dbReference type="NCBI Taxonomy" id="1121391"/>
    <lineage>
        <taxon>Bacteria</taxon>
        <taxon>Pseudomonadati</taxon>
        <taxon>Thermodesulfobacteriota</taxon>
        <taxon>Syntrophobacteria</taxon>
        <taxon>Syntrophobacterales</taxon>
        <taxon>Syntrophobacteraceae</taxon>
        <taxon>Desulfacinum</taxon>
    </lineage>
</organism>
<dbReference type="RefSeq" id="WP_073041327.1">
    <property type="nucleotide sequence ID" value="NZ_FQVB01000040.1"/>
</dbReference>
<dbReference type="PROSITE" id="PS00198">
    <property type="entry name" value="4FE4S_FER_1"/>
    <property type="match status" value="1"/>
</dbReference>
<dbReference type="PROSITE" id="PS51379">
    <property type="entry name" value="4FE4S_FER_2"/>
    <property type="match status" value="1"/>
</dbReference>
<name>A0A1M5GYM8_9BACT</name>
<feature type="domain" description="4Fe-4S ferredoxin-type" evidence="4">
    <location>
        <begin position="249"/>
        <end position="280"/>
    </location>
</feature>
<dbReference type="GO" id="GO:0051536">
    <property type="term" value="F:iron-sulfur cluster binding"/>
    <property type="evidence" value="ECO:0007669"/>
    <property type="project" value="UniProtKB-KW"/>
</dbReference>
<protein>
    <submittedName>
        <fullName evidence="5">4Fe-4S dicluster domain-containing protein</fullName>
    </submittedName>
</protein>
<keyword evidence="6" id="KW-1185">Reference proteome</keyword>
<evidence type="ECO:0000256" key="3">
    <source>
        <dbReference type="ARBA" id="ARBA00023014"/>
    </source>
</evidence>
<reference evidence="6" key="1">
    <citation type="submission" date="2016-11" db="EMBL/GenBank/DDBJ databases">
        <authorList>
            <person name="Varghese N."/>
            <person name="Submissions S."/>
        </authorList>
    </citation>
    <scope>NUCLEOTIDE SEQUENCE [LARGE SCALE GENOMIC DNA]</scope>
    <source>
        <strain evidence="6">DSM 9756</strain>
    </source>
</reference>
<dbReference type="InterPro" id="IPR017900">
    <property type="entry name" value="4Fe4S_Fe_S_CS"/>
</dbReference>
<dbReference type="InterPro" id="IPR009051">
    <property type="entry name" value="Helical_ferredxn"/>
</dbReference>
<dbReference type="GO" id="GO:0046872">
    <property type="term" value="F:metal ion binding"/>
    <property type="evidence" value="ECO:0007669"/>
    <property type="project" value="UniProtKB-KW"/>
</dbReference>
<evidence type="ECO:0000256" key="1">
    <source>
        <dbReference type="ARBA" id="ARBA00022723"/>
    </source>
</evidence>
<keyword evidence="1" id="KW-0479">Metal-binding</keyword>
<dbReference type="OrthoDB" id="9773828at2"/>
<evidence type="ECO:0000256" key="2">
    <source>
        <dbReference type="ARBA" id="ARBA00023004"/>
    </source>
</evidence>
<dbReference type="SUPFAM" id="SSF46548">
    <property type="entry name" value="alpha-helical ferredoxin"/>
    <property type="match status" value="1"/>
</dbReference>
<proteinExistence type="predicted"/>